<gene>
    <name evidence="1" type="ORF">BST92_10910</name>
</gene>
<evidence type="ECO:0000313" key="2">
    <source>
        <dbReference type="Proteomes" id="UP000239747"/>
    </source>
</evidence>
<reference evidence="1 2" key="1">
    <citation type="submission" date="2017-01" db="EMBL/GenBank/DDBJ databases">
        <title>Trade-off between light-utilization and light-protection in marine flavobacteria.</title>
        <authorList>
            <person name="Kumagai Y."/>
            <person name="Yoshizawa S."/>
            <person name="Kogure K."/>
            <person name="Iwasaki W."/>
        </authorList>
    </citation>
    <scope>NUCLEOTIDE SEQUENCE [LARGE SCALE GENOMIC DNA]</scope>
    <source>
        <strain evidence="1 2">KCTC 32109</strain>
    </source>
</reference>
<evidence type="ECO:0000313" key="1">
    <source>
        <dbReference type="EMBL" id="PQJ32403.1"/>
    </source>
</evidence>
<accession>A0A2S7UDQ3</accession>
<sequence>MRIIKLNVGSNLIDVSKKIDSGNIREYIDLGNASKKQNDLIITIAGVLSESNYDFVGIECKYLFGKRDKRLEVVFKYDNIIYIVKISKQKKFDKDAIELDNIISDISQKHNISVKGFVLLTDEFNTDIIESYSKSMQNSIAFLSYNQFIEKYGIFNK</sequence>
<name>A0A2S7UDQ3_9FLAO</name>
<protein>
    <recommendedName>
        <fullName evidence="3">Restriction endonuclease type IV Mrr domain-containing protein</fullName>
    </recommendedName>
</protein>
<dbReference type="Proteomes" id="UP000239747">
    <property type="component" value="Unassembled WGS sequence"/>
</dbReference>
<evidence type="ECO:0008006" key="3">
    <source>
        <dbReference type="Google" id="ProtNLM"/>
    </source>
</evidence>
<proteinExistence type="predicted"/>
<dbReference type="OrthoDB" id="9838490at2"/>
<dbReference type="RefSeq" id="WP_105071482.1">
    <property type="nucleotide sequence ID" value="NZ_MTPW01000001.1"/>
</dbReference>
<organism evidence="1 2">
    <name type="scientific">Nonlabens arenilitoris</name>
    <dbReference type="NCBI Taxonomy" id="1217969"/>
    <lineage>
        <taxon>Bacteria</taxon>
        <taxon>Pseudomonadati</taxon>
        <taxon>Bacteroidota</taxon>
        <taxon>Flavobacteriia</taxon>
        <taxon>Flavobacteriales</taxon>
        <taxon>Flavobacteriaceae</taxon>
        <taxon>Nonlabens</taxon>
    </lineage>
</organism>
<keyword evidence="2" id="KW-1185">Reference proteome</keyword>
<dbReference type="EMBL" id="MTPW01000001">
    <property type="protein sequence ID" value="PQJ32403.1"/>
    <property type="molecule type" value="Genomic_DNA"/>
</dbReference>
<comment type="caution">
    <text evidence="1">The sequence shown here is derived from an EMBL/GenBank/DDBJ whole genome shotgun (WGS) entry which is preliminary data.</text>
</comment>
<dbReference type="AlphaFoldDB" id="A0A2S7UDQ3"/>